<dbReference type="AlphaFoldDB" id="E3MUV1"/>
<keyword evidence="5" id="KW-1185">Reference proteome</keyword>
<feature type="region of interest" description="Disordered" evidence="1">
    <location>
        <begin position="746"/>
        <end position="770"/>
    </location>
</feature>
<reference evidence="4" key="1">
    <citation type="submission" date="2007-07" db="EMBL/GenBank/DDBJ databases">
        <title>PCAP assembly of the Caenorhabditis remanei genome.</title>
        <authorList>
            <consortium name="The Caenorhabditis remanei Sequencing Consortium"/>
            <person name="Wilson R.K."/>
        </authorList>
    </citation>
    <scope>NUCLEOTIDE SEQUENCE [LARGE SCALE GENOMIC DNA]</scope>
    <source>
        <strain evidence="4">PB4641</strain>
    </source>
</reference>
<dbReference type="SUPFAM" id="SSF53098">
    <property type="entry name" value="Ribonuclease H-like"/>
    <property type="match status" value="1"/>
</dbReference>
<feature type="compositionally biased region" description="Polar residues" evidence="1">
    <location>
        <begin position="1"/>
        <end position="21"/>
    </location>
</feature>
<feature type="compositionally biased region" description="Polar residues" evidence="1">
    <location>
        <begin position="783"/>
        <end position="807"/>
    </location>
</feature>
<accession>E3MUV1</accession>
<dbReference type="GO" id="GO:0046983">
    <property type="term" value="F:protein dimerization activity"/>
    <property type="evidence" value="ECO:0007669"/>
    <property type="project" value="InterPro"/>
</dbReference>
<dbReference type="Pfam" id="PF05699">
    <property type="entry name" value="Dimer_Tnp_hAT"/>
    <property type="match status" value="1"/>
</dbReference>
<sequence length="982" mass="113890">MQVPKSETSPVIRSIGQSSHMPVSRTIDPPETLKASFPVESDPKLVELLSNFLISQGIPLEATKDAQLQELITFLNPKSVIPSDDVMMEYVKRQNSIIKPLINYPKTIGSISVTIDVYDDLNEKFLVFSIHYFENIDERKNVVFLKKISNNQMNAAHIIETIRREVNVHSHHDVKFRHSVSSNTEILQMIALNEHVEQHHICFYHNMSIFVAELLKIEEFSMRIDVLREFIRFFEPESDLYCKFQRFQLSRNEEMEIPSMDNNSWENTYIFLTKCLVLHESFETFCEVYGIDFYIYNKSFNDLIHLQRLLRQCAYYCRSMSTPSSCISQIIPAIEGLRRLIDREFPFQQEKILNLLNLSFENYNMQSHEMAVLLDPRFSYTEIFTEEKWRDLESLVIEDFVNNNWRWAINSGIQDTTLMNPRGRMNIISLEITIYRQFLMRERPEESDCPSRWWAERQSPFKLLSVMARELLSCPAVSADASTYFSDGGKLRRLTKTCSGTKLEQALNLAGTLQNFRGKGASESSDSEDVITEDIMRILDRTAQQTSENLTPKDISVKKELPEIDDFQEVNWQEPSSSAVKLEPLDPSDESQFDKFTVPTIQDLGHPEHVIHPQSAHGCPLRCHICKEMKHPGDFLNIRRECDRLSILAGCLYRELITFQHAERIANFRCIVVCKSHIPEIIEEIYERIGFSSRKDLYDCSLDRLEDMLINVRRLAPEMTAGALRTALVLFLTKFDQCREIEIEEHRSPPIQSQAKHSDSRRRPDADWIPNSDQILNITSQKMEQSNLPEDSPQNPSSTAQKSINPRSRNKRCTICSQIKSLGEFRDIRKANERLLILIGCLYRKSITMERAETIMKNRLIAVCITHIQETLDEIYTRLCITDVRYLNSCSIDRIQNMLVTVAVLKPDMTAVSLRDALFEFLDRFDYVRNDMNYGKLTIEGPPEASTSFTEYTKRRADSEEDHVMKKVSVLSEILNPRKSAN</sequence>
<evidence type="ECO:0000313" key="4">
    <source>
        <dbReference type="EMBL" id="EFP09842.1"/>
    </source>
</evidence>
<name>E3MUV1_CAERE</name>
<feature type="domain" description="Lin-15A/B-like" evidence="3">
    <location>
        <begin position="810"/>
        <end position="929"/>
    </location>
</feature>
<feature type="region of interest" description="Disordered" evidence="1">
    <location>
        <begin position="783"/>
        <end position="809"/>
    </location>
</feature>
<dbReference type="InterPro" id="IPR012337">
    <property type="entry name" value="RNaseH-like_sf"/>
</dbReference>
<evidence type="ECO:0000259" key="3">
    <source>
        <dbReference type="Pfam" id="PF25375"/>
    </source>
</evidence>
<dbReference type="InterPro" id="IPR057432">
    <property type="entry name" value="Lin-15A/B-like_dom"/>
</dbReference>
<gene>
    <name evidence="4" type="ORF">CRE_21345</name>
</gene>
<dbReference type="HOGENOM" id="CLU_004462_0_0_1"/>
<feature type="domain" description="HAT C-terminal dimerisation" evidence="2">
    <location>
        <begin position="450"/>
        <end position="496"/>
    </location>
</feature>
<dbReference type="PANTHER" id="PTHR22716:SF1">
    <property type="entry name" value="ETS CLASS TRANSCRIPTION FACTOR-RELATED"/>
    <property type="match status" value="1"/>
</dbReference>
<feature type="domain" description="Lin-15A/B-like" evidence="3">
    <location>
        <begin position="622"/>
        <end position="739"/>
    </location>
</feature>
<dbReference type="InterPro" id="IPR040129">
    <property type="entry name" value="Lin-15B-like"/>
</dbReference>
<dbReference type="InParanoid" id="E3MUV1"/>
<protein>
    <submittedName>
        <fullName evidence="4">Uncharacterized protein</fullName>
    </submittedName>
</protein>
<feature type="compositionally biased region" description="Basic and acidic residues" evidence="1">
    <location>
        <begin position="756"/>
        <end position="766"/>
    </location>
</feature>
<evidence type="ECO:0000259" key="2">
    <source>
        <dbReference type="Pfam" id="PF05699"/>
    </source>
</evidence>
<dbReference type="OrthoDB" id="2610923at2759"/>
<dbReference type="InterPro" id="IPR008906">
    <property type="entry name" value="HATC_C_dom"/>
</dbReference>
<dbReference type="STRING" id="31234.E3MUV1"/>
<feature type="region of interest" description="Disordered" evidence="1">
    <location>
        <begin position="1"/>
        <end position="27"/>
    </location>
</feature>
<evidence type="ECO:0000256" key="1">
    <source>
        <dbReference type="SAM" id="MobiDB-lite"/>
    </source>
</evidence>
<dbReference type="eggNOG" id="KOG1121">
    <property type="taxonomic scope" value="Eukaryota"/>
</dbReference>
<dbReference type="Proteomes" id="UP000008281">
    <property type="component" value="Unassembled WGS sequence"/>
</dbReference>
<dbReference type="PANTHER" id="PTHR22716">
    <property type="entry name" value="ETS CLASS TRANSCRIPTION FACTOR-RELATED-RELATED"/>
    <property type="match status" value="1"/>
</dbReference>
<organism evidence="5">
    <name type="scientific">Caenorhabditis remanei</name>
    <name type="common">Caenorhabditis vulgaris</name>
    <dbReference type="NCBI Taxonomy" id="31234"/>
    <lineage>
        <taxon>Eukaryota</taxon>
        <taxon>Metazoa</taxon>
        <taxon>Ecdysozoa</taxon>
        <taxon>Nematoda</taxon>
        <taxon>Chromadorea</taxon>
        <taxon>Rhabditida</taxon>
        <taxon>Rhabditina</taxon>
        <taxon>Rhabditomorpha</taxon>
        <taxon>Rhabditoidea</taxon>
        <taxon>Rhabditidae</taxon>
        <taxon>Peloderinae</taxon>
        <taxon>Caenorhabditis</taxon>
    </lineage>
</organism>
<evidence type="ECO:0000313" key="5">
    <source>
        <dbReference type="Proteomes" id="UP000008281"/>
    </source>
</evidence>
<proteinExistence type="predicted"/>
<dbReference type="GO" id="GO:0040027">
    <property type="term" value="P:negative regulation of vulval development"/>
    <property type="evidence" value="ECO:0007669"/>
    <property type="project" value="InterPro"/>
</dbReference>
<dbReference type="EMBL" id="DS268480">
    <property type="protein sequence ID" value="EFP09842.1"/>
    <property type="molecule type" value="Genomic_DNA"/>
</dbReference>
<dbReference type="Pfam" id="PF25375">
    <property type="entry name" value="Lin-15B"/>
    <property type="match status" value="2"/>
</dbReference>